<dbReference type="Pfam" id="PF13456">
    <property type="entry name" value="RVT_3"/>
    <property type="match status" value="1"/>
</dbReference>
<dbReference type="AlphaFoldDB" id="A0A7J9FJP3"/>
<gene>
    <name evidence="2" type="ORF">Gotri_026679</name>
</gene>
<proteinExistence type="predicted"/>
<evidence type="ECO:0000313" key="2">
    <source>
        <dbReference type="EMBL" id="MBA0785184.1"/>
    </source>
</evidence>
<name>A0A7J9FJP3_9ROSI</name>
<evidence type="ECO:0000259" key="1">
    <source>
        <dbReference type="Pfam" id="PF13456"/>
    </source>
</evidence>
<dbReference type="Proteomes" id="UP000593568">
    <property type="component" value="Unassembled WGS sequence"/>
</dbReference>
<dbReference type="InterPro" id="IPR002156">
    <property type="entry name" value="RNaseH_domain"/>
</dbReference>
<reference evidence="2 3" key="1">
    <citation type="journal article" date="2019" name="Genome Biol. Evol.">
        <title>Insights into the evolution of the New World diploid cottons (Gossypium, subgenus Houzingenia) based on genome sequencing.</title>
        <authorList>
            <person name="Grover C.E."/>
            <person name="Arick M.A. 2nd"/>
            <person name="Thrash A."/>
            <person name="Conover J.L."/>
            <person name="Sanders W.S."/>
            <person name="Peterson D.G."/>
            <person name="Frelichowski J.E."/>
            <person name="Scheffler J.A."/>
            <person name="Scheffler B.E."/>
            <person name="Wendel J.F."/>
        </authorList>
    </citation>
    <scope>NUCLEOTIDE SEQUENCE [LARGE SCALE GENOMIC DNA]</scope>
    <source>
        <strain evidence="2">8</strain>
        <tissue evidence="2">Leaf</tissue>
    </source>
</reference>
<protein>
    <recommendedName>
        <fullName evidence="1">RNase H type-1 domain-containing protein</fullName>
    </recommendedName>
</protein>
<organism evidence="2 3">
    <name type="scientific">Gossypium trilobum</name>
    <dbReference type="NCBI Taxonomy" id="34281"/>
    <lineage>
        <taxon>Eukaryota</taxon>
        <taxon>Viridiplantae</taxon>
        <taxon>Streptophyta</taxon>
        <taxon>Embryophyta</taxon>
        <taxon>Tracheophyta</taxon>
        <taxon>Spermatophyta</taxon>
        <taxon>Magnoliopsida</taxon>
        <taxon>eudicotyledons</taxon>
        <taxon>Gunneridae</taxon>
        <taxon>Pentapetalae</taxon>
        <taxon>rosids</taxon>
        <taxon>malvids</taxon>
        <taxon>Malvales</taxon>
        <taxon>Malvaceae</taxon>
        <taxon>Malvoideae</taxon>
        <taxon>Gossypium</taxon>
    </lineage>
</organism>
<comment type="caution">
    <text evidence="2">The sequence shown here is derived from an EMBL/GenBank/DDBJ whole genome shotgun (WGS) entry which is preliminary data.</text>
</comment>
<dbReference type="EMBL" id="JABEZW010217980">
    <property type="protein sequence ID" value="MBA0785184.1"/>
    <property type="molecule type" value="Genomic_DNA"/>
</dbReference>
<evidence type="ECO:0000313" key="3">
    <source>
        <dbReference type="Proteomes" id="UP000593568"/>
    </source>
</evidence>
<feature type="domain" description="RNase H type-1" evidence="1">
    <location>
        <begin position="21"/>
        <end position="69"/>
    </location>
</feature>
<dbReference type="GO" id="GO:0004523">
    <property type="term" value="F:RNA-DNA hybrid ribonuclease activity"/>
    <property type="evidence" value="ECO:0007669"/>
    <property type="project" value="InterPro"/>
</dbReference>
<accession>A0A7J9FJP3</accession>
<keyword evidence="3" id="KW-1185">Reference proteome</keyword>
<dbReference type="GO" id="GO:0003676">
    <property type="term" value="F:nucleic acid binding"/>
    <property type="evidence" value="ECO:0007669"/>
    <property type="project" value="InterPro"/>
</dbReference>
<sequence>RKTVKVRILGFNRFLKICFIFDVELWGILNGLTLLQYRGFGSILVETDNLEAAKAINEDNKDADRMAKLAHLRSYNLYVYENSPLERMI</sequence>
<feature type="non-terminal residue" evidence="2">
    <location>
        <position position="1"/>
    </location>
</feature>